<reference evidence="11" key="1">
    <citation type="journal article" date="2021" name="PeerJ">
        <title>Extensive microbial diversity within the chicken gut microbiome revealed by metagenomics and culture.</title>
        <authorList>
            <person name="Gilroy R."/>
            <person name="Ravi A."/>
            <person name="Getino M."/>
            <person name="Pursley I."/>
            <person name="Horton D.L."/>
            <person name="Alikhan N.F."/>
            <person name="Baker D."/>
            <person name="Gharbi K."/>
            <person name="Hall N."/>
            <person name="Watson M."/>
            <person name="Adriaenssens E.M."/>
            <person name="Foster-Nyarko E."/>
            <person name="Jarju S."/>
            <person name="Secka A."/>
            <person name="Antonio M."/>
            <person name="Oren A."/>
            <person name="Chaudhuri R.R."/>
            <person name="La Ragione R."/>
            <person name="Hildebrand F."/>
            <person name="Pallen M.J."/>
        </authorList>
    </citation>
    <scope>NUCLEOTIDE SEQUENCE</scope>
    <source>
        <strain evidence="11">ChiW19-6364</strain>
    </source>
</reference>
<evidence type="ECO:0000313" key="11">
    <source>
        <dbReference type="EMBL" id="HJD39564.1"/>
    </source>
</evidence>
<comment type="pathway">
    <text evidence="1">Lipid metabolism; bile acid biosynthesis.</text>
</comment>
<organism evidence="11 12">
    <name type="scientific">Candidatus Blautia stercoripullorum</name>
    <dbReference type="NCBI Taxonomy" id="2838502"/>
    <lineage>
        <taxon>Bacteria</taxon>
        <taxon>Bacillati</taxon>
        <taxon>Bacillota</taxon>
        <taxon>Clostridia</taxon>
        <taxon>Lachnospirales</taxon>
        <taxon>Lachnospiraceae</taxon>
        <taxon>Blautia</taxon>
    </lineage>
</organism>
<dbReference type="PANTHER" id="PTHR35527:SF2">
    <property type="entry name" value="HYDROLASE"/>
    <property type="match status" value="1"/>
</dbReference>
<evidence type="ECO:0000259" key="10">
    <source>
        <dbReference type="Pfam" id="PF02275"/>
    </source>
</evidence>
<reference evidence="11" key="2">
    <citation type="submission" date="2021-04" db="EMBL/GenBank/DDBJ databases">
        <authorList>
            <person name="Gilroy R."/>
        </authorList>
    </citation>
    <scope>NUCLEOTIDE SEQUENCE</scope>
    <source>
        <strain evidence="11">ChiW19-6364</strain>
    </source>
</reference>
<comment type="catalytic activity">
    <reaction evidence="8">
        <text>cholate + taurine = taurocholate + H2O</text>
        <dbReference type="Rhea" id="RHEA:47108"/>
        <dbReference type="ChEBI" id="CHEBI:15377"/>
        <dbReference type="ChEBI" id="CHEBI:29747"/>
        <dbReference type="ChEBI" id="CHEBI:36257"/>
        <dbReference type="ChEBI" id="CHEBI:507393"/>
    </reaction>
    <physiologicalReaction direction="right-to-left" evidence="8">
        <dbReference type="Rhea" id="RHEA:47110"/>
    </physiologicalReaction>
</comment>
<proteinExistence type="inferred from homology"/>
<dbReference type="PANTHER" id="PTHR35527">
    <property type="entry name" value="CHOLOYLGLYCINE HYDROLASE"/>
    <property type="match status" value="1"/>
</dbReference>
<dbReference type="SUPFAM" id="SSF56235">
    <property type="entry name" value="N-terminal nucleophile aminohydrolases (Ntn hydrolases)"/>
    <property type="match status" value="1"/>
</dbReference>
<dbReference type="Pfam" id="PF02275">
    <property type="entry name" value="CBAH"/>
    <property type="match status" value="1"/>
</dbReference>
<comment type="similarity">
    <text evidence="2">Belongs to the peptidase C59 family.</text>
</comment>
<comment type="catalytic activity">
    <reaction evidence="9">
        <text>taurodeoxycholate + H2O = deoxycholate + taurine</text>
        <dbReference type="Rhea" id="RHEA:47556"/>
        <dbReference type="ChEBI" id="CHEBI:15377"/>
        <dbReference type="ChEBI" id="CHEBI:23614"/>
        <dbReference type="ChEBI" id="CHEBI:36261"/>
        <dbReference type="ChEBI" id="CHEBI:507393"/>
    </reaction>
    <physiologicalReaction direction="left-to-right" evidence="9">
        <dbReference type="Rhea" id="RHEA:47557"/>
    </physiologicalReaction>
</comment>
<evidence type="ECO:0000256" key="5">
    <source>
        <dbReference type="ARBA" id="ARBA00044769"/>
    </source>
</evidence>
<dbReference type="NCBIfam" id="NF038245">
    <property type="entry name" value="bile_salt_hydro"/>
    <property type="match status" value="1"/>
</dbReference>
<dbReference type="EC" id="3.5.1.24" evidence="5"/>
<name>A0A9D2R6R0_9FIRM</name>
<evidence type="ECO:0000313" key="12">
    <source>
        <dbReference type="Proteomes" id="UP000823850"/>
    </source>
</evidence>
<protein>
    <recommendedName>
        <fullName evidence="5">choloylglycine hydrolase</fullName>
        <ecNumber evidence="5">3.5.1.24</ecNumber>
    </recommendedName>
    <alternativeName>
        <fullName evidence="6">Bile salt hydrolase</fullName>
    </alternativeName>
    <alternativeName>
        <fullName evidence="7">Choloylglycine hydrolase</fullName>
    </alternativeName>
</protein>
<dbReference type="AlphaFoldDB" id="A0A9D2R6R0"/>
<dbReference type="EMBL" id="DWUX01000113">
    <property type="protein sequence ID" value="HJD39564.1"/>
    <property type="molecule type" value="Genomic_DNA"/>
</dbReference>
<keyword evidence="3 11" id="KW-0378">Hydrolase</keyword>
<feature type="domain" description="Choloylglycine hydrolase/NAAA C-terminal" evidence="10">
    <location>
        <begin position="2"/>
        <end position="312"/>
    </location>
</feature>
<evidence type="ECO:0000256" key="2">
    <source>
        <dbReference type="ARBA" id="ARBA00006625"/>
    </source>
</evidence>
<evidence type="ECO:0000256" key="4">
    <source>
        <dbReference type="ARBA" id="ARBA00023098"/>
    </source>
</evidence>
<dbReference type="InterPro" id="IPR029055">
    <property type="entry name" value="Ntn_hydrolases_N"/>
</dbReference>
<sequence>MCTCIAYENGDFYFGRNMDLDYSIGEQIIITPRNYLLKFRKLDPAARHYAMAGMAASEDKFPLYAEAVNEKGLFMAGLNFPENAVYQKAEEGWKNIAPFELIPWILGSCSSVQEVRKLLSQARIVEIPFARELPLAPLHWMLGDGRECLVLEAVEEGLKIYENPIKVLTNNPPFPFHKNYLSHFRTLSPGQGENTFSRKLHLEPYCQGMGGIGLPGDASSASRFVRAAFLLWNSRCEKEENANVSQVFHILDQVSMVKGAVLTEEGTCDMTTYSCCVNGKRGVYYYKTYENSSIQAVELAKEDLEGEGLVCYKVSLKGVPAKLMQLSNDG</sequence>
<evidence type="ECO:0000256" key="8">
    <source>
        <dbReference type="ARBA" id="ARBA00047285"/>
    </source>
</evidence>
<keyword evidence="4" id="KW-0443">Lipid metabolism</keyword>
<dbReference type="Proteomes" id="UP000823850">
    <property type="component" value="Unassembled WGS sequence"/>
</dbReference>
<evidence type="ECO:0000256" key="3">
    <source>
        <dbReference type="ARBA" id="ARBA00022801"/>
    </source>
</evidence>
<comment type="caution">
    <text evidence="11">The sequence shown here is derived from an EMBL/GenBank/DDBJ whole genome shotgun (WGS) entry which is preliminary data.</text>
</comment>
<accession>A0A9D2R6R0</accession>
<evidence type="ECO:0000256" key="9">
    <source>
        <dbReference type="ARBA" id="ARBA00048897"/>
    </source>
</evidence>
<dbReference type="InterPro" id="IPR052193">
    <property type="entry name" value="Peptidase_C59"/>
</dbReference>
<dbReference type="InterPro" id="IPR047711">
    <property type="entry name" value="CBAH"/>
</dbReference>
<dbReference type="GO" id="GO:0006629">
    <property type="term" value="P:lipid metabolic process"/>
    <property type="evidence" value="ECO:0007669"/>
    <property type="project" value="UniProtKB-KW"/>
</dbReference>
<dbReference type="GO" id="GO:0045302">
    <property type="term" value="F:choloylglycine hydrolase activity"/>
    <property type="evidence" value="ECO:0007669"/>
    <property type="project" value="UniProtKB-EC"/>
</dbReference>
<gene>
    <name evidence="11" type="primary">bsh</name>
    <name evidence="11" type="ORF">H9913_06005</name>
</gene>
<dbReference type="CDD" id="cd00542">
    <property type="entry name" value="Ntn_PVA"/>
    <property type="match status" value="1"/>
</dbReference>
<evidence type="ECO:0000256" key="1">
    <source>
        <dbReference type="ARBA" id="ARBA00004860"/>
    </source>
</evidence>
<dbReference type="Gene3D" id="3.60.60.10">
    <property type="entry name" value="Penicillin V Acylase, Chain A"/>
    <property type="match status" value="1"/>
</dbReference>
<evidence type="ECO:0000256" key="6">
    <source>
        <dbReference type="ARBA" id="ARBA00044804"/>
    </source>
</evidence>
<evidence type="ECO:0000256" key="7">
    <source>
        <dbReference type="ARBA" id="ARBA00044806"/>
    </source>
</evidence>
<dbReference type="InterPro" id="IPR029132">
    <property type="entry name" value="CBAH/NAAA_C"/>
</dbReference>